<keyword evidence="2" id="KW-1185">Reference proteome</keyword>
<organism evidence="1 2">
    <name type="scientific">Aphis glycines</name>
    <name type="common">Soybean aphid</name>
    <dbReference type="NCBI Taxonomy" id="307491"/>
    <lineage>
        <taxon>Eukaryota</taxon>
        <taxon>Metazoa</taxon>
        <taxon>Ecdysozoa</taxon>
        <taxon>Arthropoda</taxon>
        <taxon>Hexapoda</taxon>
        <taxon>Insecta</taxon>
        <taxon>Pterygota</taxon>
        <taxon>Neoptera</taxon>
        <taxon>Paraneoptera</taxon>
        <taxon>Hemiptera</taxon>
        <taxon>Sternorrhyncha</taxon>
        <taxon>Aphidomorpha</taxon>
        <taxon>Aphidoidea</taxon>
        <taxon>Aphididae</taxon>
        <taxon>Aphidini</taxon>
        <taxon>Aphis</taxon>
        <taxon>Aphis</taxon>
    </lineage>
</organism>
<dbReference type="AlphaFoldDB" id="A0A6G0TPP7"/>
<dbReference type="OrthoDB" id="10591969at2759"/>
<reference evidence="1 2" key="1">
    <citation type="submission" date="2019-08" db="EMBL/GenBank/DDBJ databases">
        <title>The genome of the soybean aphid Biotype 1, its phylome, world population structure and adaptation to the North American continent.</title>
        <authorList>
            <person name="Giordano R."/>
            <person name="Donthu R.K."/>
            <person name="Hernandez A.G."/>
            <person name="Wright C.L."/>
            <person name="Zimin A.V."/>
        </authorList>
    </citation>
    <scope>NUCLEOTIDE SEQUENCE [LARGE SCALE GENOMIC DNA]</scope>
    <source>
        <tissue evidence="1">Whole aphids</tissue>
    </source>
</reference>
<protein>
    <submittedName>
        <fullName evidence="1">Uncharacterized protein</fullName>
    </submittedName>
</protein>
<evidence type="ECO:0000313" key="2">
    <source>
        <dbReference type="Proteomes" id="UP000475862"/>
    </source>
</evidence>
<dbReference type="EMBL" id="VYZN01000021">
    <property type="protein sequence ID" value="KAE9536727.1"/>
    <property type="molecule type" value="Genomic_DNA"/>
</dbReference>
<accession>A0A6G0TPP7</accession>
<name>A0A6G0TPP7_APHGL</name>
<dbReference type="Proteomes" id="UP000475862">
    <property type="component" value="Unassembled WGS sequence"/>
</dbReference>
<proteinExistence type="predicted"/>
<evidence type="ECO:0000313" key="1">
    <source>
        <dbReference type="EMBL" id="KAE9536727.1"/>
    </source>
</evidence>
<sequence>MTYVGDGEKRTQKKEKGLDLFSKKTANYRSDTYIAAKSSLFLIQKLAKLSFENQKLIVFLISNIKVKKKLKYYTAVEKHNMKNGSRILFFVGMKYTHLLFMMNIKYSKYSDNITVQVVYVITQPQQSAIAVLRFRRKEGENIKIKILDVDRARCDLLCILRVLLSNNLHEIGTKLGRLYQPYSWNQFTICKKVFIQANEVPPVQISLREVAKMCVANIVFQMVTPPRGHFSFLNGGRLKGGERVGEVVSFQVWNKKVQFLNSKNTNLSTLILKFLQIVMSNL</sequence>
<comment type="caution">
    <text evidence="1">The sequence shown here is derived from an EMBL/GenBank/DDBJ whole genome shotgun (WGS) entry which is preliminary data.</text>
</comment>
<gene>
    <name evidence="1" type="ORF">AGLY_006960</name>
</gene>